<evidence type="ECO:0000256" key="1">
    <source>
        <dbReference type="ARBA" id="ARBA00010996"/>
    </source>
</evidence>
<keyword evidence="3" id="KW-1133">Transmembrane helix</keyword>
<dbReference type="EMBL" id="JWZT01002083">
    <property type="protein sequence ID" value="KII70362.1"/>
    <property type="molecule type" value="Genomic_DNA"/>
</dbReference>
<dbReference type="Proteomes" id="UP000031668">
    <property type="component" value="Unassembled WGS sequence"/>
</dbReference>
<organism evidence="4 5">
    <name type="scientific">Thelohanellus kitauei</name>
    <name type="common">Myxosporean</name>
    <dbReference type="NCBI Taxonomy" id="669202"/>
    <lineage>
        <taxon>Eukaryota</taxon>
        <taxon>Metazoa</taxon>
        <taxon>Cnidaria</taxon>
        <taxon>Myxozoa</taxon>
        <taxon>Myxosporea</taxon>
        <taxon>Bivalvulida</taxon>
        <taxon>Platysporina</taxon>
        <taxon>Myxobolidae</taxon>
        <taxon>Thelohanellus</taxon>
    </lineage>
</organism>
<dbReference type="GO" id="GO:0008535">
    <property type="term" value="P:respiratory chain complex IV assembly"/>
    <property type="evidence" value="ECO:0007669"/>
    <property type="project" value="UniProtKB-ARBA"/>
</dbReference>
<dbReference type="InterPro" id="IPR036249">
    <property type="entry name" value="Thioredoxin-like_sf"/>
</dbReference>
<dbReference type="InterPro" id="IPR003782">
    <property type="entry name" value="SCO1/SenC"/>
</dbReference>
<proteinExistence type="inferred from homology"/>
<comment type="similarity">
    <text evidence="1">Belongs to the SCO1/2 family.</text>
</comment>
<comment type="caution">
    <text evidence="4">The sequence shown here is derived from an EMBL/GenBank/DDBJ whole genome shotgun (WGS) entry which is preliminary data.</text>
</comment>
<dbReference type="OrthoDB" id="270009at2759"/>
<evidence type="ECO:0000256" key="3">
    <source>
        <dbReference type="SAM" id="Phobius"/>
    </source>
</evidence>
<keyword evidence="2" id="KW-0186">Copper</keyword>
<keyword evidence="3" id="KW-0812">Transmembrane</keyword>
<dbReference type="FunFam" id="3.40.30.10:FF:000013">
    <property type="entry name" value="Blast:Protein SCO1 homolog, mitochondrial"/>
    <property type="match status" value="1"/>
</dbReference>
<feature type="binding site" evidence="2">
    <location>
        <position position="128"/>
    </location>
    <ligand>
        <name>Cu cation</name>
        <dbReference type="ChEBI" id="CHEBI:23378"/>
    </ligand>
</feature>
<keyword evidence="2" id="KW-0479">Metal-binding</keyword>
<evidence type="ECO:0000313" key="5">
    <source>
        <dbReference type="Proteomes" id="UP000031668"/>
    </source>
</evidence>
<name>A0A0C2N8W0_THEKT</name>
<keyword evidence="3" id="KW-0472">Membrane</keyword>
<feature type="transmembrane region" description="Helical" evidence="3">
    <location>
        <begin position="50"/>
        <end position="70"/>
    </location>
</feature>
<reference evidence="4 5" key="1">
    <citation type="journal article" date="2014" name="Genome Biol. Evol.">
        <title>The genome of the myxosporean Thelohanellus kitauei shows adaptations to nutrient acquisition within its fish host.</title>
        <authorList>
            <person name="Yang Y."/>
            <person name="Xiong J."/>
            <person name="Zhou Z."/>
            <person name="Huo F."/>
            <person name="Miao W."/>
            <person name="Ran C."/>
            <person name="Liu Y."/>
            <person name="Zhang J."/>
            <person name="Feng J."/>
            <person name="Wang M."/>
            <person name="Wang M."/>
            <person name="Wang L."/>
            <person name="Yao B."/>
        </authorList>
    </citation>
    <scope>NUCLEOTIDE SEQUENCE [LARGE SCALE GENOMIC DNA]</scope>
    <source>
        <strain evidence="4">Wuqing</strain>
    </source>
</reference>
<keyword evidence="5" id="KW-1185">Reference proteome</keyword>
<dbReference type="Pfam" id="PF02630">
    <property type="entry name" value="SCO1-SenC"/>
    <property type="match status" value="1"/>
</dbReference>
<dbReference type="CDD" id="cd02968">
    <property type="entry name" value="SCO"/>
    <property type="match status" value="1"/>
</dbReference>
<dbReference type="PANTHER" id="PTHR12151:SF25">
    <property type="entry name" value="LINALOOL DEHYDRATASE_ISOMERASE DOMAIN-CONTAINING PROTEIN"/>
    <property type="match status" value="1"/>
</dbReference>
<dbReference type="OMA" id="SIRGHMA"/>
<evidence type="ECO:0000256" key="2">
    <source>
        <dbReference type="PIRSR" id="PIRSR603782-1"/>
    </source>
</evidence>
<evidence type="ECO:0000313" key="4">
    <source>
        <dbReference type="EMBL" id="KII70362.1"/>
    </source>
</evidence>
<dbReference type="SUPFAM" id="SSF52833">
    <property type="entry name" value="Thioredoxin-like"/>
    <property type="match status" value="1"/>
</dbReference>
<sequence>MIRAAILSSNKVSRLFILWFPVIGASRTFFVSRPRHDDSEPRVVIRYKTFKNITLGCLVALGCLYSYVIVKGYFDENRAIRVHNNIYFLELGGPFELIDHNRNRFTEKNLESKFCLFYFGFCSRPDVCSAPLQKVTEIINHLPSNYSSRYLKGVFVSIDPERDTPELVKDYIKNFHPNIVGLIGDKKQIDHVRKAFGVNHKIPVDVKPDDEFVGYTDSIFLVGPDGLVRTIFSKDKNIDEITDQIKSMVSDCLKEQTKAINYRLN</sequence>
<accession>A0A0C2N8W0</accession>
<dbReference type="GO" id="GO:0046872">
    <property type="term" value="F:metal ion binding"/>
    <property type="evidence" value="ECO:0007669"/>
    <property type="project" value="UniProtKB-KW"/>
</dbReference>
<gene>
    <name evidence="4" type="ORF">RF11_00144</name>
</gene>
<feature type="transmembrane region" description="Helical" evidence="3">
    <location>
        <begin position="12"/>
        <end position="30"/>
    </location>
</feature>
<dbReference type="PANTHER" id="PTHR12151">
    <property type="entry name" value="ELECTRON TRANSPORT PROTIN SCO1/SENC FAMILY MEMBER"/>
    <property type="match status" value="1"/>
</dbReference>
<dbReference type="AlphaFoldDB" id="A0A0C2N8W0"/>
<dbReference type="Gene3D" id="3.40.30.10">
    <property type="entry name" value="Glutaredoxin"/>
    <property type="match status" value="1"/>
</dbReference>
<protein>
    <submittedName>
        <fullName evidence="4">Protein SCO2, mitochondrial</fullName>
    </submittedName>
</protein>